<organism evidence="1">
    <name type="scientific">marine sediment metagenome</name>
    <dbReference type="NCBI Taxonomy" id="412755"/>
    <lineage>
        <taxon>unclassified sequences</taxon>
        <taxon>metagenomes</taxon>
        <taxon>ecological metagenomes</taxon>
    </lineage>
</organism>
<dbReference type="EMBL" id="AYSL01001256">
    <property type="protein sequence ID" value="KTF06274.1"/>
    <property type="molecule type" value="Genomic_DNA"/>
</dbReference>
<accession>A0A1B6NS26</accession>
<proteinExistence type="predicted"/>
<evidence type="ECO:0000313" key="1">
    <source>
        <dbReference type="EMBL" id="KTF06274.1"/>
    </source>
</evidence>
<gene>
    <name evidence="1" type="ORF">MGSAQ_002230</name>
</gene>
<sequence>MTTTEAHMSRLSFKGSLIRNLILATAVLLASVTMAVSVGAVSVPASTV</sequence>
<feature type="non-terminal residue" evidence="1">
    <location>
        <position position="48"/>
    </location>
</feature>
<dbReference type="AlphaFoldDB" id="A0A1B6NS26"/>
<name>A0A1B6NS26_9ZZZZ</name>
<reference evidence="1" key="1">
    <citation type="submission" date="2013-11" db="EMBL/GenBank/DDBJ databases">
        <title>Microbial diversity, functional groups and degradation webs in Northern and Southern Mediterranean and Red Sea marine crude oil polluted sites.</title>
        <authorList>
            <person name="Daffonchio D."/>
            <person name="Mapelli F."/>
            <person name="Ferrer M."/>
            <person name="Richter M."/>
            <person name="Cherif A."/>
            <person name="Malkawi H.I."/>
            <person name="Yakimov M.M."/>
            <person name="Abdel-Fattah Y.R."/>
            <person name="Blaghen M."/>
            <person name="Golyshin P.N."/>
            <person name="Kalogerakis N."/>
            <person name="Boon N."/>
            <person name="Magagnini M."/>
            <person name="Fava F."/>
        </authorList>
    </citation>
    <scope>NUCLEOTIDE SEQUENCE</scope>
</reference>
<protein>
    <submittedName>
        <fullName evidence="1">Secreted protein</fullName>
    </submittedName>
</protein>
<comment type="caution">
    <text evidence="1">The sequence shown here is derived from an EMBL/GenBank/DDBJ whole genome shotgun (WGS) entry which is preliminary data.</text>
</comment>